<dbReference type="Gene3D" id="2.130.10.10">
    <property type="entry name" value="YVTN repeat-like/Quinoprotein amine dehydrogenase"/>
    <property type="match status" value="1"/>
</dbReference>
<evidence type="ECO:0000259" key="8">
    <source>
        <dbReference type="Pfam" id="PF23609"/>
    </source>
</evidence>
<dbReference type="InterPro" id="IPR019775">
    <property type="entry name" value="WD40_repeat_CS"/>
</dbReference>
<organism evidence="10">
    <name type="scientific">Aureococcus anophagefferens</name>
    <name type="common">Harmful bloom alga</name>
    <dbReference type="NCBI Taxonomy" id="44056"/>
    <lineage>
        <taxon>Eukaryota</taxon>
        <taxon>Sar</taxon>
        <taxon>Stramenopiles</taxon>
        <taxon>Ochrophyta</taxon>
        <taxon>Pelagophyceae</taxon>
        <taxon>Pelagomonadales</taxon>
        <taxon>Pelagomonadaceae</taxon>
        <taxon>Aureococcus</taxon>
    </lineage>
</organism>
<dbReference type="GO" id="GO:0006325">
    <property type="term" value="P:chromatin organization"/>
    <property type="evidence" value="ECO:0007669"/>
    <property type="project" value="UniProtKB-KW"/>
</dbReference>
<keyword evidence="5" id="KW-0539">Nucleus</keyword>
<evidence type="ECO:0000256" key="1">
    <source>
        <dbReference type="ARBA" id="ARBA00004123"/>
    </source>
</evidence>
<gene>
    <name evidence="9" type="ORF">AURANDRAFT_72762</name>
</gene>
<evidence type="ECO:0000256" key="3">
    <source>
        <dbReference type="ARBA" id="ARBA00022737"/>
    </source>
</evidence>
<comment type="subcellular location">
    <subcellularLocation>
        <location evidence="1">Nucleus</location>
    </subcellularLocation>
</comment>
<dbReference type="Proteomes" id="UP000002729">
    <property type="component" value="Unassembled WGS sequence"/>
</dbReference>
<dbReference type="OMA" id="CDIRTNQ"/>
<evidence type="ECO:0000313" key="10">
    <source>
        <dbReference type="Proteomes" id="UP000002729"/>
    </source>
</evidence>
<dbReference type="InterPro" id="IPR015943">
    <property type="entry name" value="WD40/YVTN_repeat-like_dom_sf"/>
</dbReference>
<evidence type="ECO:0000256" key="2">
    <source>
        <dbReference type="ARBA" id="ARBA00022574"/>
    </source>
</evidence>
<dbReference type="AlphaFoldDB" id="F0YNK3"/>
<keyword evidence="3" id="KW-0677">Repeat</keyword>
<evidence type="ECO:0000256" key="5">
    <source>
        <dbReference type="ARBA" id="ARBA00023242"/>
    </source>
</evidence>
<dbReference type="SMART" id="SM00320">
    <property type="entry name" value="WD40"/>
    <property type="match status" value="4"/>
</dbReference>
<dbReference type="Pfam" id="PF12265">
    <property type="entry name" value="CAF1C_H4-bd"/>
    <property type="match status" value="1"/>
</dbReference>
<dbReference type="RefSeq" id="XP_009041991.1">
    <property type="nucleotide sequence ID" value="XM_009043743.1"/>
</dbReference>
<reference evidence="9 10" key="1">
    <citation type="journal article" date="2011" name="Proc. Natl. Acad. Sci. U.S.A.">
        <title>Niche of harmful alga Aureococcus anophagefferens revealed through ecogenomics.</title>
        <authorList>
            <person name="Gobler C.J."/>
            <person name="Berry D.L."/>
            <person name="Dyhrman S.T."/>
            <person name="Wilhelm S.W."/>
            <person name="Salamov A."/>
            <person name="Lobanov A.V."/>
            <person name="Zhang Y."/>
            <person name="Collier J.L."/>
            <person name="Wurch L.L."/>
            <person name="Kustka A.B."/>
            <person name="Dill B.D."/>
            <person name="Shah M."/>
            <person name="VerBerkmoes N.C."/>
            <person name="Kuo A."/>
            <person name="Terry A."/>
            <person name="Pangilinan J."/>
            <person name="Lindquist E.A."/>
            <person name="Lucas S."/>
            <person name="Paulsen I.T."/>
            <person name="Hattenrath-Lehmann T.K."/>
            <person name="Talmage S.C."/>
            <person name="Walker E.A."/>
            <person name="Koch F."/>
            <person name="Burson A.M."/>
            <person name="Marcoval M.A."/>
            <person name="Tang Y.Z."/>
            <person name="Lecleir G.R."/>
            <person name="Coyne K.J."/>
            <person name="Berg G.M."/>
            <person name="Bertrand E.M."/>
            <person name="Saito M.A."/>
            <person name="Gladyshev V.N."/>
            <person name="Grigoriev I.V."/>
        </authorList>
    </citation>
    <scope>NUCLEOTIDE SEQUENCE [LARGE SCALE GENOMIC DNA]</scope>
    <source>
        <strain evidence="10">CCMP 1984</strain>
    </source>
</reference>
<keyword evidence="2 6" id="KW-0853">WD repeat</keyword>
<dbReference type="InParanoid" id="F0YNK3"/>
<feature type="non-terminal residue" evidence="9">
    <location>
        <position position="297"/>
    </location>
</feature>
<dbReference type="Pfam" id="PF23609">
    <property type="entry name" value="Beta-prop_EIPR1"/>
    <property type="match status" value="1"/>
</dbReference>
<feature type="domain" description="EIPR1-like beta-propeller" evidence="8">
    <location>
        <begin position="187"/>
        <end position="296"/>
    </location>
</feature>
<dbReference type="InterPro" id="IPR050459">
    <property type="entry name" value="WD_repeat_RBAP46/RBAP48/MSI1"/>
</dbReference>
<evidence type="ECO:0000259" key="7">
    <source>
        <dbReference type="Pfam" id="PF12265"/>
    </source>
</evidence>
<evidence type="ECO:0000256" key="6">
    <source>
        <dbReference type="PROSITE-ProRule" id="PRU00221"/>
    </source>
</evidence>
<keyword evidence="4" id="KW-0156">Chromatin regulator</keyword>
<dbReference type="InterPro" id="IPR036322">
    <property type="entry name" value="WD40_repeat_dom_sf"/>
</dbReference>
<feature type="repeat" description="WD" evidence="6">
    <location>
        <begin position="226"/>
        <end position="268"/>
    </location>
</feature>
<proteinExistence type="predicted"/>
<dbReference type="InterPro" id="IPR001680">
    <property type="entry name" value="WD40_rpt"/>
</dbReference>
<name>F0YNK3_AURAN</name>
<dbReference type="PROSITE" id="PS00678">
    <property type="entry name" value="WD_REPEATS_1"/>
    <property type="match status" value="2"/>
</dbReference>
<dbReference type="EMBL" id="GL833177">
    <property type="protein sequence ID" value="EGB03311.1"/>
    <property type="molecule type" value="Genomic_DNA"/>
</dbReference>
<dbReference type="OrthoDB" id="427795at2759"/>
<protein>
    <submittedName>
        <fullName evidence="9">Uncharacterized protein</fullName>
    </submittedName>
</protein>
<evidence type="ECO:0000313" key="9">
    <source>
        <dbReference type="EMBL" id="EGB03311.1"/>
    </source>
</evidence>
<dbReference type="PROSITE" id="PS50082">
    <property type="entry name" value="WD_REPEATS_2"/>
    <property type="match status" value="2"/>
</dbReference>
<sequence>MIETADGSDMQMKVIHEEYKIWKKNAPFLYDLIMTHALEWPSLTIQQRSSENVAQKLVLGTHTSNGEQNYLMIASIKLPDLDMDMTKGEVNRCMPQNPFILATKSPSSEVHVFDVSKHPSVPKDGSFRPEHQCTGHTKEGYGLSWNPHIAGQLLSGSDDGSICLWDINQACMKIAALSTWQDHVDVVEDVSWHAHNPHVFGSVGDDRQLLLWDARNKQQDPFARVTAAHCADINAIAFNQHHEFLLATGSADETIKVWDIRNTSEAIHTLSGHTKEVFQLQWAPFSASILSSCGADR</sequence>
<dbReference type="InterPro" id="IPR059104">
    <property type="entry name" value="Beta-prop_EIPR1-like"/>
</dbReference>
<dbReference type="Pfam" id="PF00400">
    <property type="entry name" value="WD40"/>
    <property type="match status" value="1"/>
</dbReference>
<feature type="repeat" description="WD" evidence="6">
    <location>
        <begin position="133"/>
        <end position="168"/>
    </location>
</feature>
<dbReference type="PROSITE" id="PS50294">
    <property type="entry name" value="WD_REPEATS_REGION"/>
    <property type="match status" value="2"/>
</dbReference>
<dbReference type="GeneID" id="20228866"/>
<dbReference type="InterPro" id="IPR022052">
    <property type="entry name" value="Histone-bd_RBBP4-like_N"/>
</dbReference>
<dbReference type="GO" id="GO:0005634">
    <property type="term" value="C:nucleus"/>
    <property type="evidence" value="ECO:0007669"/>
    <property type="project" value="UniProtKB-SubCell"/>
</dbReference>
<dbReference type="PANTHER" id="PTHR22850">
    <property type="entry name" value="WD40 REPEAT FAMILY"/>
    <property type="match status" value="1"/>
</dbReference>
<keyword evidence="10" id="KW-1185">Reference proteome</keyword>
<dbReference type="PRINTS" id="PR00320">
    <property type="entry name" value="GPROTEINBRPT"/>
</dbReference>
<dbReference type="SUPFAM" id="SSF50978">
    <property type="entry name" value="WD40 repeat-like"/>
    <property type="match status" value="1"/>
</dbReference>
<dbReference type="InterPro" id="IPR020472">
    <property type="entry name" value="WD40_PAC1"/>
</dbReference>
<feature type="domain" description="Histone-binding protein RBBP4-like N-terminal" evidence="7">
    <location>
        <begin position="17"/>
        <end position="80"/>
    </location>
</feature>
<dbReference type="KEGG" id="aaf:AURANDRAFT_72762"/>
<dbReference type="eggNOG" id="KOG0264">
    <property type="taxonomic scope" value="Eukaryota"/>
</dbReference>
<evidence type="ECO:0000256" key="4">
    <source>
        <dbReference type="ARBA" id="ARBA00022853"/>
    </source>
</evidence>
<accession>F0YNK3</accession>